<reference evidence="1" key="1">
    <citation type="submission" date="2020-04" db="EMBL/GenBank/DDBJ databases">
        <authorList>
            <person name="Chiriac C."/>
            <person name="Salcher M."/>
            <person name="Ghai R."/>
            <person name="Kavagutti S V."/>
        </authorList>
    </citation>
    <scope>NUCLEOTIDE SEQUENCE</scope>
</reference>
<dbReference type="EMBL" id="LR796736">
    <property type="protein sequence ID" value="CAB4162604.1"/>
    <property type="molecule type" value="Genomic_DNA"/>
</dbReference>
<gene>
    <name evidence="1" type="ORF">UFOVP785_67</name>
</gene>
<organism evidence="1">
    <name type="scientific">uncultured Caudovirales phage</name>
    <dbReference type="NCBI Taxonomy" id="2100421"/>
    <lineage>
        <taxon>Viruses</taxon>
        <taxon>Duplodnaviria</taxon>
        <taxon>Heunggongvirae</taxon>
        <taxon>Uroviricota</taxon>
        <taxon>Caudoviricetes</taxon>
        <taxon>Peduoviridae</taxon>
        <taxon>Maltschvirus</taxon>
        <taxon>Maltschvirus maltsch</taxon>
    </lineage>
</organism>
<protein>
    <submittedName>
        <fullName evidence="1">Uncharacterized protein</fullName>
    </submittedName>
</protein>
<proteinExistence type="predicted"/>
<evidence type="ECO:0000313" key="1">
    <source>
        <dbReference type="EMBL" id="CAB4162604.1"/>
    </source>
</evidence>
<sequence length="79" mass="8931">MTYEKRVVAVVVNQTGAELFSETATRIEITDEAAGEFVKISQEGGHTDYQKCLTVDPDEWPTLRDAIEEMINLCRKEIP</sequence>
<accession>A0A6J5P504</accession>
<name>A0A6J5P504_9CAUD</name>